<gene>
    <name evidence="1" type="ORF">HUW51_08450</name>
</gene>
<keyword evidence="2" id="KW-1185">Reference proteome</keyword>
<reference evidence="1 2" key="1">
    <citation type="journal article" date="2018" name="Int. J. Syst. Evol. Microbiol.">
        <title>Adhaeribacter swui sp. nov., isolated from wet mud.</title>
        <authorList>
            <person name="Kim D.U."/>
            <person name="Kim K.W."/>
            <person name="Kang M.S."/>
            <person name="Kim J.Y."/>
            <person name="Jang J.H."/>
            <person name="Kim M.K."/>
        </authorList>
    </citation>
    <scope>NUCLEOTIDE SEQUENCE [LARGE SCALE GENOMIC DNA]</scope>
    <source>
        <strain evidence="1 2">KCTC 52873</strain>
    </source>
</reference>
<proteinExistence type="predicted"/>
<dbReference type="EMBL" id="CP055156">
    <property type="protein sequence ID" value="QNF32760.1"/>
    <property type="molecule type" value="Genomic_DNA"/>
</dbReference>
<evidence type="ECO:0000313" key="1">
    <source>
        <dbReference type="EMBL" id="QNF32760.1"/>
    </source>
</evidence>
<dbReference type="KEGG" id="aswu:HUW51_08450"/>
<organism evidence="1 2">
    <name type="scientific">Adhaeribacter swui</name>
    <dbReference type="NCBI Taxonomy" id="2086471"/>
    <lineage>
        <taxon>Bacteria</taxon>
        <taxon>Pseudomonadati</taxon>
        <taxon>Bacteroidota</taxon>
        <taxon>Cytophagia</taxon>
        <taxon>Cytophagales</taxon>
        <taxon>Hymenobacteraceae</taxon>
        <taxon>Adhaeribacter</taxon>
    </lineage>
</organism>
<evidence type="ECO:0000313" key="2">
    <source>
        <dbReference type="Proteomes" id="UP000515237"/>
    </source>
</evidence>
<dbReference type="RefSeq" id="WP_185273538.1">
    <property type="nucleotide sequence ID" value="NZ_CP055156.1"/>
</dbReference>
<dbReference type="Proteomes" id="UP000515237">
    <property type="component" value="Chromosome"/>
</dbReference>
<accession>A0A7G7G6H6</accession>
<name>A0A7G7G6H6_9BACT</name>
<sequence length="97" mass="11392">MSLNNLSAPVLEKLRQLTFSDDSIYDFFSLANRAYLMVYLHGGEEKKEHLDKIKKVIETQIRPLIEQELIHEEKVNLFNTAKTNLVTYFTAYVKQKK</sequence>
<protein>
    <submittedName>
        <fullName evidence="1">Uncharacterized protein</fullName>
    </submittedName>
</protein>
<dbReference type="AlphaFoldDB" id="A0A7G7G6H6"/>